<dbReference type="Proteomes" id="UP000249091">
    <property type="component" value="Chromosome 1"/>
</dbReference>
<dbReference type="AlphaFoldDB" id="A0A2X4WRW8"/>
<reference evidence="2 3" key="1">
    <citation type="submission" date="2018-06" db="EMBL/GenBank/DDBJ databases">
        <authorList>
            <consortium name="Pathogen Informatics"/>
            <person name="Doyle S."/>
        </authorList>
    </citation>
    <scope>NUCLEOTIDE SEQUENCE [LARGE SCALE GENOMIC DNA]</scope>
    <source>
        <strain evidence="2 3">NCTC10994</strain>
    </source>
</reference>
<feature type="domain" description="SHOCT" evidence="1">
    <location>
        <begin position="104"/>
        <end position="131"/>
    </location>
</feature>
<organism evidence="2 3">
    <name type="scientific">Rhodococcus coprophilus</name>
    <dbReference type="NCBI Taxonomy" id="38310"/>
    <lineage>
        <taxon>Bacteria</taxon>
        <taxon>Bacillati</taxon>
        <taxon>Actinomycetota</taxon>
        <taxon>Actinomycetes</taxon>
        <taxon>Mycobacteriales</taxon>
        <taxon>Nocardiaceae</taxon>
        <taxon>Rhodococcus</taxon>
    </lineage>
</organism>
<evidence type="ECO:0000259" key="1">
    <source>
        <dbReference type="Pfam" id="PF09851"/>
    </source>
</evidence>
<gene>
    <name evidence="2" type="ORF">NCTC10994_01204</name>
</gene>
<dbReference type="RefSeq" id="WP_111731579.1">
    <property type="nucleotide sequence ID" value="NZ_JAFBBL010000001.1"/>
</dbReference>
<sequence>MEYEDGTAAYIKSGEFTQACRVDIADVRGFSVTHNGKMLTRMLHILGNGTTLASVEVNHGTAELIEKWFQSHRLFNSKSTPTMVVPVQADPPAPAAASPSLIADELRKLADLQREGILTSEEFAAQKAKLLAR</sequence>
<dbReference type="Pfam" id="PF09851">
    <property type="entry name" value="SHOCT"/>
    <property type="match status" value="1"/>
</dbReference>
<name>A0A2X4WRW8_9NOCA</name>
<dbReference type="EMBL" id="LS483468">
    <property type="protein sequence ID" value="SQI29715.1"/>
    <property type="molecule type" value="Genomic_DNA"/>
</dbReference>
<evidence type="ECO:0000313" key="2">
    <source>
        <dbReference type="EMBL" id="SQI29715.1"/>
    </source>
</evidence>
<keyword evidence="3" id="KW-1185">Reference proteome</keyword>
<proteinExistence type="predicted"/>
<accession>A0A2X4WRW8</accession>
<dbReference type="InterPro" id="IPR018649">
    <property type="entry name" value="SHOCT"/>
</dbReference>
<protein>
    <recommendedName>
        <fullName evidence="1">SHOCT domain-containing protein</fullName>
    </recommendedName>
</protein>
<dbReference type="KEGG" id="rcr:NCTC10994_01204"/>
<evidence type="ECO:0000313" key="3">
    <source>
        <dbReference type="Proteomes" id="UP000249091"/>
    </source>
</evidence>